<dbReference type="AlphaFoldDB" id="A0A9P7U9I8"/>
<sequence>MSSNPTNLEPHVLVGGFAPLSGFRGISNTLDFLAHLGLPERGEGAVHRVASPTRLPLKSQTDFSSTRSSSTRRESHPILDQTQSPRRNPSPELNSQLNVQANQPLPSINHSQTSRYGPHAFPITGYPALRWR</sequence>
<reference evidence="2" key="1">
    <citation type="submission" date="2021-05" db="EMBL/GenBank/DDBJ databases">
        <title>Comparative genomics of three Colletotrichum scovillei strains and genetic complementation revealed genes involved fungal growth and virulence on chili pepper.</title>
        <authorList>
            <person name="Hsieh D.-K."/>
            <person name="Chuang S.-C."/>
            <person name="Chen C.-Y."/>
            <person name="Chao Y.-T."/>
            <person name="Lu M.-Y.J."/>
            <person name="Lee M.-H."/>
            <person name="Shih M.-C."/>
        </authorList>
    </citation>
    <scope>NUCLEOTIDE SEQUENCE</scope>
    <source>
        <strain evidence="2">Coll-153</strain>
    </source>
</reference>
<evidence type="ECO:0000256" key="1">
    <source>
        <dbReference type="SAM" id="MobiDB-lite"/>
    </source>
</evidence>
<dbReference type="EMBL" id="JAESDN010000007">
    <property type="protein sequence ID" value="KAG7047529.1"/>
    <property type="molecule type" value="Genomic_DNA"/>
</dbReference>
<proteinExistence type="predicted"/>
<feature type="compositionally biased region" description="Polar residues" evidence="1">
    <location>
        <begin position="80"/>
        <end position="115"/>
    </location>
</feature>
<comment type="caution">
    <text evidence="2">The sequence shown here is derived from an EMBL/GenBank/DDBJ whole genome shotgun (WGS) entry which is preliminary data.</text>
</comment>
<gene>
    <name evidence="2" type="ORF">JMJ77_010878</name>
</gene>
<feature type="region of interest" description="Disordered" evidence="1">
    <location>
        <begin position="45"/>
        <end position="119"/>
    </location>
</feature>
<feature type="compositionally biased region" description="Low complexity" evidence="1">
    <location>
        <begin position="59"/>
        <end position="69"/>
    </location>
</feature>
<keyword evidence="3" id="KW-1185">Reference proteome</keyword>
<evidence type="ECO:0000313" key="3">
    <source>
        <dbReference type="Proteomes" id="UP000699042"/>
    </source>
</evidence>
<organism evidence="2 3">
    <name type="scientific">Colletotrichum scovillei</name>
    <dbReference type="NCBI Taxonomy" id="1209932"/>
    <lineage>
        <taxon>Eukaryota</taxon>
        <taxon>Fungi</taxon>
        <taxon>Dikarya</taxon>
        <taxon>Ascomycota</taxon>
        <taxon>Pezizomycotina</taxon>
        <taxon>Sordariomycetes</taxon>
        <taxon>Hypocreomycetidae</taxon>
        <taxon>Glomerellales</taxon>
        <taxon>Glomerellaceae</taxon>
        <taxon>Colletotrichum</taxon>
        <taxon>Colletotrichum acutatum species complex</taxon>
    </lineage>
</organism>
<protein>
    <submittedName>
        <fullName evidence="2">Uncharacterized protein</fullName>
    </submittedName>
</protein>
<dbReference type="Proteomes" id="UP000699042">
    <property type="component" value="Unassembled WGS sequence"/>
</dbReference>
<accession>A0A9P7U9I8</accession>
<evidence type="ECO:0000313" key="2">
    <source>
        <dbReference type="EMBL" id="KAG7047529.1"/>
    </source>
</evidence>
<name>A0A9P7U9I8_9PEZI</name>